<dbReference type="EMBL" id="CP037452">
    <property type="protein sequence ID" value="QDV49426.1"/>
    <property type="molecule type" value="Genomic_DNA"/>
</dbReference>
<protein>
    <recommendedName>
        <fullName evidence="4">Nickel uptake substrate-specific transmembrane region</fullName>
    </recommendedName>
</protein>
<proteinExistence type="predicted"/>
<organism evidence="2 3">
    <name type="scientific">Gimesia fumaroli</name>
    <dbReference type="NCBI Taxonomy" id="2527976"/>
    <lineage>
        <taxon>Bacteria</taxon>
        <taxon>Pseudomonadati</taxon>
        <taxon>Planctomycetota</taxon>
        <taxon>Planctomycetia</taxon>
        <taxon>Planctomycetales</taxon>
        <taxon>Planctomycetaceae</taxon>
        <taxon>Gimesia</taxon>
    </lineage>
</organism>
<evidence type="ECO:0000313" key="2">
    <source>
        <dbReference type="EMBL" id="QDV49426.1"/>
    </source>
</evidence>
<dbReference type="PROSITE" id="PS51257">
    <property type="entry name" value="PROKAR_LIPOPROTEIN"/>
    <property type="match status" value="1"/>
</dbReference>
<evidence type="ECO:0000313" key="3">
    <source>
        <dbReference type="Proteomes" id="UP000318313"/>
    </source>
</evidence>
<evidence type="ECO:0000256" key="1">
    <source>
        <dbReference type="SAM" id="SignalP"/>
    </source>
</evidence>
<accession>A0A518I8K0</accession>
<dbReference type="RefSeq" id="WP_145307164.1">
    <property type="nucleotide sequence ID" value="NZ_CP037452.1"/>
</dbReference>
<dbReference type="Proteomes" id="UP000318313">
    <property type="component" value="Chromosome"/>
</dbReference>
<gene>
    <name evidence="2" type="ORF">Enr17x_14430</name>
</gene>
<feature type="chain" id="PRO_5021969083" description="Nickel uptake substrate-specific transmembrane region" evidence="1">
    <location>
        <begin position="19"/>
        <end position="152"/>
    </location>
</feature>
<name>A0A518I8K0_9PLAN</name>
<dbReference type="AlphaFoldDB" id="A0A518I8K0"/>
<sequence length="152" mass="16438" precursor="true">MRYLLILFLMTITSTACSGPSEDKWTKQRPQTFPASGTVTFKGAPLEGATVIFRSNSGEPQAAVGRTDQEGKFQLRTFEDGDGAIAGEHSVAITCVKTEGPPEGANLDEANVVIKETSLIPQQYGDPKKSGLTATVVPDQENQFTFELKEKK</sequence>
<dbReference type="OrthoDB" id="291697at2"/>
<keyword evidence="3" id="KW-1185">Reference proteome</keyword>
<dbReference type="KEGG" id="gfm:Enr17x_14430"/>
<evidence type="ECO:0008006" key="4">
    <source>
        <dbReference type="Google" id="ProtNLM"/>
    </source>
</evidence>
<feature type="signal peptide" evidence="1">
    <location>
        <begin position="1"/>
        <end position="18"/>
    </location>
</feature>
<reference evidence="2 3" key="1">
    <citation type="submission" date="2019-03" db="EMBL/GenBank/DDBJ databases">
        <title>Deep-cultivation of Planctomycetes and their phenomic and genomic characterization uncovers novel biology.</title>
        <authorList>
            <person name="Wiegand S."/>
            <person name="Jogler M."/>
            <person name="Boedeker C."/>
            <person name="Pinto D."/>
            <person name="Vollmers J."/>
            <person name="Rivas-Marin E."/>
            <person name="Kohn T."/>
            <person name="Peeters S.H."/>
            <person name="Heuer A."/>
            <person name="Rast P."/>
            <person name="Oberbeckmann S."/>
            <person name="Bunk B."/>
            <person name="Jeske O."/>
            <person name="Meyerdierks A."/>
            <person name="Storesund J.E."/>
            <person name="Kallscheuer N."/>
            <person name="Luecker S."/>
            <person name="Lage O.M."/>
            <person name="Pohl T."/>
            <person name="Merkel B.J."/>
            <person name="Hornburger P."/>
            <person name="Mueller R.-W."/>
            <person name="Bruemmer F."/>
            <person name="Labrenz M."/>
            <person name="Spormann A.M."/>
            <person name="Op den Camp H."/>
            <person name="Overmann J."/>
            <person name="Amann R."/>
            <person name="Jetten M.S.M."/>
            <person name="Mascher T."/>
            <person name="Medema M.H."/>
            <person name="Devos D.P."/>
            <person name="Kaster A.-K."/>
            <person name="Ovreas L."/>
            <person name="Rohde M."/>
            <person name="Galperin M.Y."/>
            <person name="Jogler C."/>
        </authorList>
    </citation>
    <scope>NUCLEOTIDE SEQUENCE [LARGE SCALE GENOMIC DNA]</scope>
    <source>
        <strain evidence="2 3">Enr17</strain>
    </source>
</reference>
<keyword evidence="1" id="KW-0732">Signal</keyword>